<keyword evidence="3" id="KW-0863">Zinc-finger</keyword>
<dbReference type="Pfam" id="PF03145">
    <property type="entry name" value="Sina_TRAF"/>
    <property type="match status" value="1"/>
</dbReference>
<dbReference type="Gene3D" id="2.60.210.10">
    <property type="entry name" value="Apoptosis, Tumor Necrosis Factor Receptor Associated Protein 2, Chain A"/>
    <property type="match status" value="1"/>
</dbReference>
<organism evidence="6 7">
    <name type="scientific">Frieseomelitta varia</name>
    <dbReference type="NCBI Taxonomy" id="561572"/>
    <lineage>
        <taxon>Eukaryota</taxon>
        <taxon>Metazoa</taxon>
        <taxon>Ecdysozoa</taxon>
        <taxon>Arthropoda</taxon>
        <taxon>Hexapoda</taxon>
        <taxon>Insecta</taxon>
        <taxon>Pterygota</taxon>
        <taxon>Neoptera</taxon>
        <taxon>Endopterygota</taxon>
        <taxon>Hymenoptera</taxon>
        <taxon>Apocrita</taxon>
        <taxon>Aculeata</taxon>
        <taxon>Apoidea</taxon>
        <taxon>Anthophila</taxon>
        <taxon>Apidae</taxon>
        <taxon>Frieseomelitta</taxon>
    </lineage>
</organism>
<feature type="domain" description="Seven-in-absentia protein TRAF-like" evidence="5">
    <location>
        <begin position="5"/>
        <end position="48"/>
    </location>
</feature>
<evidence type="ECO:0000256" key="3">
    <source>
        <dbReference type="ARBA" id="ARBA00022771"/>
    </source>
</evidence>
<protein>
    <recommendedName>
        <fullName evidence="5">Seven-in-absentia protein TRAF-like domain-containing protein</fullName>
    </recommendedName>
</protein>
<dbReference type="GO" id="GO:0006511">
    <property type="term" value="P:ubiquitin-dependent protein catabolic process"/>
    <property type="evidence" value="ECO:0007669"/>
    <property type="project" value="InterPro"/>
</dbReference>
<dbReference type="EMBL" id="WNWW01000064">
    <property type="protein sequence ID" value="KAF3430372.1"/>
    <property type="molecule type" value="Genomic_DNA"/>
</dbReference>
<keyword evidence="4" id="KW-0862">Zinc</keyword>
<reference evidence="6" key="1">
    <citation type="submission" date="2019-11" db="EMBL/GenBank/DDBJ databases">
        <title>The nuclear and mitochondrial genomes of Frieseomelitta varia - a highly eusocial stingless bee (Meliponini) with a permanently sterile worker caste.</title>
        <authorList>
            <person name="Freitas F.C.P."/>
            <person name="Lourenco A.P."/>
            <person name="Nunes F.M.F."/>
            <person name="Paschoal A.R."/>
            <person name="Abreu F.C.P."/>
            <person name="Barbin F.O."/>
            <person name="Bataglia L."/>
            <person name="Cardoso-Junior C.A.M."/>
            <person name="Cervoni M.S."/>
            <person name="Silva S.R."/>
            <person name="Dalarmi F."/>
            <person name="Del Lama M.A."/>
            <person name="Depintor T.S."/>
            <person name="Ferreira K.M."/>
            <person name="Goria P.S."/>
            <person name="Jaskot M.C."/>
            <person name="Lago D.C."/>
            <person name="Luna-Lucena D."/>
            <person name="Moda L.M."/>
            <person name="Nascimento L."/>
            <person name="Pedrino M."/>
            <person name="Rabico F.O."/>
            <person name="Sanches F.C."/>
            <person name="Santos D.E."/>
            <person name="Santos C.G."/>
            <person name="Vieira J."/>
            <person name="Lopes T.F."/>
            <person name="Barchuk A.R."/>
            <person name="Hartfelder K."/>
            <person name="Simoes Z.L.P."/>
            <person name="Bitondi M.M.G."/>
            <person name="Pinheiro D.G."/>
        </authorList>
    </citation>
    <scope>NUCLEOTIDE SEQUENCE</scope>
    <source>
        <strain evidence="6">USP_RPSP 00005682</strain>
        <tissue evidence="6">Whole individual</tissue>
    </source>
</reference>
<accession>A0A833SLF0</accession>
<dbReference type="GO" id="GO:0016567">
    <property type="term" value="P:protein ubiquitination"/>
    <property type="evidence" value="ECO:0007669"/>
    <property type="project" value="UniProtKB-UniPathway"/>
</dbReference>
<evidence type="ECO:0000256" key="2">
    <source>
        <dbReference type="ARBA" id="ARBA00022723"/>
    </source>
</evidence>
<dbReference type="UniPathway" id="UPA00143"/>
<keyword evidence="2" id="KW-0479">Metal-binding</keyword>
<dbReference type="GO" id="GO:0008270">
    <property type="term" value="F:zinc ion binding"/>
    <property type="evidence" value="ECO:0007669"/>
    <property type="project" value="UniProtKB-KW"/>
</dbReference>
<evidence type="ECO:0000313" key="6">
    <source>
        <dbReference type="EMBL" id="KAF3430372.1"/>
    </source>
</evidence>
<gene>
    <name evidence="6" type="ORF">E2986_01843</name>
</gene>
<evidence type="ECO:0000256" key="4">
    <source>
        <dbReference type="ARBA" id="ARBA00022833"/>
    </source>
</evidence>
<evidence type="ECO:0000256" key="1">
    <source>
        <dbReference type="ARBA" id="ARBA00009119"/>
    </source>
</evidence>
<evidence type="ECO:0000313" key="7">
    <source>
        <dbReference type="Proteomes" id="UP000655588"/>
    </source>
</evidence>
<keyword evidence="7" id="KW-1185">Reference proteome</keyword>
<dbReference type="GO" id="GO:0005737">
    <property type="term" value="C:cytoplasm"/>
    <property type="evidence" value="ECO:0007669"/>
    <property type="project" value="InterPro"/>
</dbReference>
<evidence type="ECO:0000259" key="5">
    <source>
        <dbReference type="Pfam" id="PF03145"/>
    </source>
</evidence>
<sequence length="74" mass="8525">MSMFVFNRLELNGHKRRLTWEAMPRSIHEGVSSAILNSDCLINISNMAVRKCLECVVMKHSDQTLSYRTSLLKL</sequence>
<dbReference type="Proteomes" id="UP000655588">
    <property type="component" value="Unassembled WGS sequence"/>
</dbReference>
<dbReference type="InterPro" id="IPR008974">
    <property type="entry name" value="TRAF-like"/>
</dbReference>
<dbReference type="InterPro" id="IPR018121">
    <property type="entry name" value="7-in-absentia-prot_TRAF-dom"/>
</dbReference>
<proteinExistence type="inferred from homology"/>
<name>A0A833SLF0_9HYME</name>
<comment type="similarity">
    <text evidence="1">Belongs to the SINA (Seven in absentia) family.</text>
</comment>
<comment type="caution">
    <text evidence="6">The sequence shown here is derived from an EMBL/GenBank/DDBJ whole genome shotgun (WGS) entry which is preliminary data.</text>
</comment>
<dbReference type="AlphaFoldDB" id="A0A833SLF0"/>